<dbReference type="GO" id="GO:0006334">
    <property type="term" value="P:nucleosome assembly"/>
    <property type="evidence" value="ECO:0007669"/>
    <property type="project" value="InterPro"/>
</dbReference>
<feature type="region of interest" description="Disordered" evidence="3">
    <location>
        <begin position="294"/>
        <end position="332"/>
    </location>
</feature>
<evidence type="ECO:0000256" key="3">
    <source>
        <dbReference type="SAM" id="MobiDB-lite"/>
    </source>
</evidence>
<name>A0A5B0R5E3_PUCGR</name>
<comment type="caution">
    <text evidence="5">The sequence shown here is derived from an EMBL/GenBank/DDBJ whole genome shotgun (WGS) entry which is preliminary data.</text>
</comment>
<evidence type="ECO:0000313" key="5">
    <source>
        <dbReference type="EMBL" id="KAA1120816.1"/>
    </source>
</evidence>
<evidence type="ECO:0000256" key="4">
    <source>
        <dbReference type="SAM" id="Phobius"/>
    </source>
</evidence>
<reference evidence="5 6" key="1">
    <citation type="submission" date="2019-05" db="EMBL/GenBank/DDBJ databases">
        <title>Emergence of the Ug99 lineage of the wheat stem rust pathogen through somatic hybridization.</title>
        <authorList>
            <person name="Li F."/>
            <person name="Upadhyaya N.M."/>
            <person name="Sperschneider J."/>
            <person name="Matny O."/>
            <person name="Nguyen-Phuc H."/>
            <person name="Mago R."/>
            <person name="Raley C."/>
            <person name="Miller M.E."/>
            <person name="Silverstein K.A.T."/>
            <person name="Henningsen E."/>
            <person name="Hirsch C.D."/>
            <person name="Visser B."/>
            <person name="Pretorius Z.A."/>
            <person name="Steffenson B.J."/>
            <person name="Schwessinger B."/>
            <person name="Dodds P.N."/>
            <person name="Figueroa M."/>
        </authorList>
    </citation>
    <scope>NUCLEOTIDE SEQUENCE [LARGE SCALE GENOMIC DNA]</scope>
    <source>
        <strain evidence="5 6">Ug99</strain>
    </source>
</reference>
<keyword evidence="4" id="KW-1133">Transmembrane helix</keyword>
<sequence length="332" mass="38153">MSATSAPEKTDGDHIEMVAFDPTLERETQLKEAYGQAQFDEVLKLDEELLKAEWEAYNHKVKLLEPIYKKRSEFIKKIPGFWLKAMTNDPNCNHFIDAIDRDALSHLEDFTLEHDPKDARNVTFHFVSLISLFVLICHSMNSVWIPIIIPKSSPSAFFQHFAKGNPYFSDRILTKKFTVDLEDESVTVNGSDHKPNPILVEMNKKYDLDRQVKSTPVPIQWTSDEHNLVAKKPSMSIEEFEKEEVQIDFNDTAGSFFNFFGHEEDMYELHTNLLEIHSKALDLYAGVVEAGNHELAYSDEEEDEEDDDPNQVVDLESEPNDEPKKKKAKVSA</sequence>
<comment type="similarity">
    <text evidence="1 2">Belongs to the nucleosome assembly protein (NAP) family.</text>
</comment>
<gene>
    <name evidence="5" type="ORF">PGTUg99_021790</name>
</gene>
<dbReference type="GO" id="GO:0005634">
    <property type="term" value="C:nucleus"/>
    <property type="evidence" value="ECO:0007669"/>
    <property type="project" value="InterPro"/>
</dbReference>
<dbReference type="AlphaFoldDB" id="A0A5B0R5E3"/>
<dbReference type="Gene3D" id="3.30.1120.90">
    <property type="entry name" value="Nucleosome assembly protein"/>
    <property type="match status" value="1"/>
</dbReference>
<evidence type="ECO:0000256" key="1">
    <source>
        <dbReference type="ARBA" id="ARBA00009947"/>
    </source>
</evidence>
<keyword evidence="4" id="KW-0812">Transmembrane</keyword>
<feature type="compositionally biased region" description="Acidic residues" evidence="3">
    <location>
        <begin position="297"/>
        <end position="320"/>
    </location>
</feature>
<proteinExistence type="inferred from homology"/>
<dbReference type="EMBL" id="VDEP01000241">
    <property type="protein sequence ID" value="KAA1120816.1"/>
    <property type="molecule type" value="Genomic_DNA"/>
</dbReference>
<accession>A0A5B0R5E3</accession>
<evidence type="ECO:0000256" key="2">
    <source>
        <dbReference type="RuleBase" id="RU003876"/>
    </source>
</evidence>
<organism evidence="5 6">
    <name type="scientific">Puccinia graminis f. sp. tritici</name>
    <dbReference type="NCBI Taxonomy" id="56615"/>
    <lineage>
        <taxon>Eukaryota</taxon>
        <taxon>Fungi</taxon>
        <taxon>Dikarya</taxon>
        <taxon>Basidiomycota</taxon>
        <taxon>Pucciniomycotina</taxon>
        <taxon>Pucciniomycetes</taxon>
        <taxon>Pucciniales</taxon>
        <taxon>Pucciniaceae</taxon>
        <taxon>Puccinia</taxon>
    </lineage>
</organism>
<dbReference type="InterPro" id="IPR002164">
    <property type="entry name" value="NAP_family"/>
</dbReference>
<keyword evidence="4" id="KW-0472">Membrane</keyword>
<protein>
    <submittedName>
        <fullName evidence="5">Uncharacterized protein</fullName>
    </submittedName>
</protein>
<dbReference type="Pfam" id="PF00956">
    <property type="entry name" value="NAP"/>
    <property type="match status" value="1"/>
</dbReference>
<dbReference type="SUPFAM" id="SSF143113">
    <property type="entry name" value="NAP-like"/>
    <property type="match status" value="1"/>
</dbReference>
<feature type="transmembrane region" description="Helical" evidence="4">
    <location>
        <begin position="126"/>
        <end position="149"/>
    </location>
</feature>
<dbReference type="PANTHER" id="PTHR11875">
    <property type="entry name" value="TESTIS-SPECIFIC Y-ENCODED PROTEIN"/>
    <property type="match status" value="1"/>
</dbReference>
<dbReference type="InterPro" id="IPR037231">
    <property type="entry name" value="NAP-like_sf"/>
</dbReference>
<dbReference type="Proteomes" id="UP000325313">
    <property type="component" value="Unassembled WGS sequence"/>
</dbReference>
<evidence type="ECO:0000313" key="6">
    <source>
        <dbReference type="Proteomes" id="UP000325313"/>
    </source>
</evidence>